<feature type="signal peptide" evidence="1">
    <location>
        <begin position="1"/>
        <end position="32"/>
    </location>
</feature>
<dbReference type="Proteomes" id="UP001596111">
    <property type="component" value="Unassembled WGS sequence"/>
</dbReference>
<reference evidence="3" key="1">
    <citation type="journal article" date="2019" name="Int. J. Syst. Evol. Microbiol.">
        <title>The Global Catalogue of Microorganisms (GCM) 10K type strain sequencing project: providing services to taxonomists for standard genome sequencing and annotation.</title>
        <authorList>
            <consortium name="The Broad Institute Genomics Platform"/>
            <consortium name="The Broad Institute Genome Sequencing Center for Infectious Disease"/>
            <person name="Wu L."/>
            <person name="Ma J."/>
        </authorList>
    </citation>
    <scope>NUCLEOTIDE SEQUENCE [LARGE SCALE GENOMIC DNA]</scope>
    <source>
        <strain evidence="3">CGMCC 1.13587</strain>
    </source>
</reference>
<keyword evidence="1" id="KW-0732">Signal</keyword>
<evidence type="ECO:0000256" key="1">
    <source>
        <dbReference type="SAM" id="SignalP"/>
    </source>
</evidence>
<accession>A0ABW0T3C5</accession>
<evidence type="ECO:0000313" key="2">
    <source>
        <dbReference type="EMBL" id="MFC5583404.1"/>
    </source>
</evidence>
<evidence type="ECO:0008006" key="4">
    <source>
        <dbReference type="Google" id="ProtNLM"/>
    </source>
</evidence>
<dbReference type="RefSeq" id="WP_377330385.1">
    <property type="nucleotide sequence ID" value="NZ_JBHSNG010000055.1"/>
</dbReference>
<gene>
    <name evidence="2" type="ORF">ACFPPB_20025</name>
</gene>
<keyword evidence="3" id="KW-1185">Reference proteome</keyword>
<comment type="caution">
    <text evidence="2">The sequence shown here is derived from an EMBL/GenBank/DDBJ whole genome shotgun (WGS) entry which is preliminary data.</text>
</comment>
<proteinExistence type="predicted"/>
<organism evidence="2 3">
    <name type="scientific">Rhodanobacter terrae</name>
    <dbReference type="NCBI Taxonomy" id="418647"/>
    <lineage>
        <taxon>Bacteria</taxon>
        <taxon>Pseudomonadati</taxon>
        <taxon>Pseudomonadota</taxon>
        <taxon>Gammaproteobacteria</taxon>
        <taxon>Lysobacterales</taxon>
        <taxon>Rhodanobacteraceae</taxon>
        <taxon>Rhodanobacter</taxon>
    </lineage>
</organism>
<name>A0ABW0T3C5_9GAMM</name>
<evidence type="ECO:0000313" key="3">
    <source>
        <dbReference type="Proteomes" id="UP001596111"/>
    </source>
</evidence>
<protein>
    <recommendedName>
        <fullName evidence="4">NIPSNAP protein</fullName>
    </recommendedName>
</protein>
<feature type="chain" id="PRO_5046281240" description="NIPSNAP protein" evidence="1">
    <location>
        <begin position="33"/>
        <end position="272"/>
    </location>
</feature>
<sequence length="272" mass="29836">MNMCWRLKYPRHWLALVLVSGLVAEMSAPAQAAPDKAAADRAADPVLTLAFKVKPADRPAFRKLMTDVQATRLRKWKGQGLLAGYRLLATRYADHGQWDVMEVLDFRDDAALARWSLLESDTVGGLPTSALALVQSVITTPVERVDAGGPRTASNPAVLVVPYVAHVSAGEYQSYLDGYTIPQFKGWIAQGILDSYDVLTSVYPAGRPWTTLIILRYRDDAALARREEVKAKVRAELTANPAWKAFSKNKMDLRAEGVAALADELAASEVAR</sequence>
<dbReference type="EMBL" id="JBHSNG010000055">
    <property type="protein sequence ID" value="MFC5583404.1"/>
    <property type="molecule type" value="Genomic_DNA"/>
</dbReference>